<evidence type="ECO:0000256" key="4">
    <source>
        <dbReference type="ARBA" id="ARBA00022824"/>
    </source>
</evidence>
<dbReference type="GO" id="GO:0008654">
    <property type="term" value="P:phospholipid biosynthetic process"/>
    <property type="evidence" value="ECO:0007669"/>
    <property type="project" value="UniProtKB-KW"/>
</dbReference>
<evidence type="ECO:0000256" key="9">
    <source>
        <dbReference type="SAM" id="MobiDB-lite"/>
    </source>
</evidence>
<evidence type="ECO:0000256" key="3">
    <source>
        <dbReference type="ARBA" id="ARBA00022801"/>
    </source>
</evidence>
<evidence type="ECO:0000256" key="6">
    <source>
        <dbReference type="ARBA" id="ARBA00023098"/>
    </source>
</evidence>
<name>A0A9P9L2U6_FUSSL</name>
<comment type="caution">
    <text evidence="11">The sequence shown here is derived from an EMBL/GenBank/DDBJ whole genome shotgun (WGS) entry which is preliminary data.</text>
</comment>
<evidence type="ECO:0000256" key="2">
    <source>
        <dbReference type="ARBA" id="ARBA00022692"/>
    </source>
</evidence>
<proteinExistence type="inferred from homology"/>
<dbReference type="GO" id="GO:0005789">
    <property type="term" value="C:endoplasmic reticulum membrane"/>
    <property type="evidence" value="ECO:0007669"/>
    <property type="project" value="UniProtKB-SubCell"/>
</dbReference>
<dbReference type="OrthoDB" id="5579088at2759"/>
<comment type="catalytic activity">
    <reaction evidence="8">
        <text>an acyl-CoA + H2O = an acyl-4'-phosphopantetheine + adenosine 3',5'-bisphosphate + 2 H(+)</text>
        <dbReference type="Rhea" id="RHEA:50044"/>
        <dbReference type="ChEBI" id="CHEBI:15377"/>
        <dbReference type="ChEBI" id="CHEBI:15378"/>
        <dbReference type="ChEBI" id="CHEBI:58342"/>
        <dbReference type="ChEBI" id="CHEBI:58343"/>
        <dbReference type="ChEBI" id="CHEBI:132023"/>
    </reaction>
</comment>
<dbReference type="PANTHER" id="PTHR23129">
    <property type="entry name" value="ACYL-COENZYME A DIPHOSPHATASE FITM2"/>
    <property type="match status" value="1"/>
</dbReference>
<keyword evidence="8" id="KW-0594">Phospholipid biosynthesis</keyword>
<dbReference type="EC" id="3.6.1.-" evidence="8"/>
<comment type="catalytic activity">
    <reaction evidence="8">
        <text>(9Z)-octadecenoyl-CoA + H2O = S-(9Z-octadecenoyl)-4'-phosphopantetheine + adenosine 3',5'-bisphosphate + 2 H(+)</text>
        <dbReference type="Rhea" id="RHEA:65564"/>
        <dbReference type="ChEBI" id="CHEBI:15377"/>
        <dbReference type="ChEBI" id="CHEBI:15378"/>
        <dbReference type="ChEBI" id="CHEBI:57387"/>
        <dbReference type="ChEBI" id="CHEBI:58343"/>
        <dbReference type="ChEBI" id="CHEBI:156553"/>
    </reaction>
</comment>
<feature type="compositionally biased region" description="Low complexity" evidence="9">
    <location>
        <begin position="10"/>
        <end position="32"/>
    </location>
</feature>
<evidence type="ECO:0000256" key="1">
    <source>
        <dbReference type="ARBA" id="ARBA00004477"/>
    </source>
</evidence>
<dbReference type="Pfam" id="PF10261">
    <property type="entry name" value="FIT"/>
    <property type="match status" value="1"/>
</dbReference>
<feature type="region of interest" description="Disordered" evidence="9">
    <location>
        <begin position="1"/>
        <end position="32"/>
    </location>
</feature>
<dbReference type="InterPro" id="IPR019388">
    <property type="entry name" value="FIT"/>
</dbReference>
<comment type="function">
    <text evidence="8">Fatty acyl-coenzyme A (CoA) diphosphatase that hydrolyzes fatty acyl-CoA to yield acyl-4'-phosphopantetheine and adenosine 3',5'-bisphosphate. Preferentially hydrolyzes unsaturated long-chain acyl-CoA substrates in the endoplasmic reticulum (ER) lumen. This catalytic activity is required for maintaining ER structure and for lipid droplets (LDs) biogenesis, which are lipid storage organelles involved in maintaining lipid and energy homeostasis. May directly bind to diacylglycerol (DAGs) and triacylglycerol, which is also important for LD biogenesis. May support directional budding of nacent LDs from the ER into the cytosol by reducing DAG levels at sites of LD formation. May play a role in the regulation of cell morphology and cytoskeletal organization. Involved in phospholipid biosynthesis.</text>
</comment>
<comment type="catalytic activity">
    <reaction evidence="8">
        <text>(5Z,8Z,11Z,14Z)-eicosatetraenoyl-CoA + H2O = S-(5Z,8Z,11Z,14Z-eicosatetraenoyl)-4'-phosphopantetheine + adenosine 3',5'-bisphosphate + 2 H(+)</text>
        <dbReference type="Rhea" id="RHEA:65568"/>
        <dbReference type="ChEBI" id="CHEBI:15377"/>
        <dbReference type="ChEBI" id="CHEBI:15378"/>
        <dbReference type="ChEBI" id="CHEBI:57368"/>
        <dbReference type="ChEBI" id="CHEBI:58343"/>
        <dbReference type="ChEBI" id="CHEBI:156554"/>
    </reaction>
</comment>
<reference evidence="11" key="1">
    <citation type="journal article" date="2021" name="Nat. Commun.">
        <title>Genetic determinants of endophytism in the Arabidopsis root mycobiome.</title>
        <authorList>
            <person name="Mesny F."/>
            <person name="Miyauchi S."/>
            <person name="Thiergart T."/>
            <person name="Pickel B."/>
            <person name="Atanasova L."/>
            <person name="Karlsson M."/>
            <person name="Huettel B."/>
            <person name="Barry K.W."/>
            <person name="Haridas S."/>
            <person name="Chen C."/>
            <person name="Bauer D."/>
            <person name="Andreopoulos W."/>
            <person name="Pangilinan J."/>
            <person name="LaButti K."/>
            <person name="Riley R."/>
            <person name="Lipzen A."/>
            <person name="Clum A."/>
            <person name="Drula E."/>
            <person name="Henrissat B."/>
            <person name="Kohler A."/>
            <person name="Grigoriev I.V."/>
            <person name="Martin F.M."/>
            <person name="Hacquard S."/>
        </authorList>
    </citation>
    <scope>NUCLEOTIDE SEQUENCE</scope>
    <source>
        <strain evidence="11">FSSC 5 MPI-SDFR-AT-0091</strain>
    </source>
</reference>
<accession>A0A9P9L2U6</accession>
<comment type="catalytic activity">
    <reaction evidence="8">
        <text>hexadecanoyl-CoA + H2O = S-hexadecanoyl-4'-phosphopantetheine + adenosine 3',5'-bisphosphate + 2 H(+)</text>
        <dbReference type="Rhea" id="RHEA:50032"/>
        <dbReference type="ChEBI" id="CHEBI:15377"/>
        <dbReference type="ChEBI" id="CHEBI:15378"/>
        <dbReference type="ChEBI" id="CHEBI:57379"/>
        <dbReference type="ChEBI" id="CHEBI:58343"/>
        <dbReference type="ChEBI" id="CHEBI:132018"/>
    </reaction>
</comment>
<feature type="transmembrane region" description="Helical" evidence="10">
    <location>
        <begin position="133"/>
        <end position="153"/>
    </location>
</feature>
<keyword evidence="2 8" id="KW-0812">Transmembrane</keyword>
<keyword evidence="5 8" id="KW-1133">Transmembrane helix</keyword>
<dbReference type="AlphaFoldDB" id="A0A9P9L2U6"/>
<sequence length="324" mass="35526">MVTTRRAAKAADSSSDITMEPARTSTSTPRTSPFLPTPFERVGLLLFPVVLVFGTIFSILSPETRSAPYDHVAQAHVQDIKVAPSYFALKSNIFNVVFVKRGWAWITVAFALFIFTHPSTADAGRRLRAVLRWAAVTTIWFLVTQWCFGPALIDRGFRWTGGRCELARREIEMGDSGLGEMVTSVACKAAGGKWKGGHDISGHVFLLSLGTAFLMQEVGWAVGRWLGQDEERCVVMSDGALKSANVEAQTSQERVEEPSLGVGGKFAVGVMGLSVWMLLMTAIYFHTWFEKLTGLLTAATGFYIVYIVPRFVPAVRQVIGLPGI</sequence>
<evidence type="ECO:0000256" key="7">
    <source>
        <dbReference type="ARBA" id="ARBA00023136"/>
    </source>
</evidence>
<feature type="transmembrane region" description="Helical" evidence="10">
    <location>
        <begin position="42"/>
        <end position="60"/>
    </location>
</feature>
<comment type="similarity">
    <text evidence="8">Belongs to the FIT family. Fungal FIT2B/SCS3 subfamily.</text>
</comment>
<dbReference type="HAMAP" id="MF_03231">
    <property type="entry name" value="SCS3"/>
    <property type="match status" value="1"/>
</dbReference>
<feature type="transmembrane region" description="Helical" evidence="10">
    <location>
        <begin position="266"/>
        <end position="285"/>
    </location>
</feature>
<dbReference type="InterPro" id="IPR046400">
    <property type="entry name" value="SCS3"/>
</dbReference>
<evidence type="ECO:0000256" key="5">
    <source>
        <dbReference type="ARBA" id="ARBA00022989"/>
    </source>
</evidence>
<evidence type="ECO:0000256" key="10">
    <source>
        <dbReference type="SAM" id="Phobius"/>
    </source>
</evidence>
<evidence type="ECO:0000313" key="11">
    <source>
        <dbReference type="EMBL" id="KAH7272966.1"/>
    </source>
</evidence>
<feature type="active site" evidence="8">
    <location>
        <position position="286"/>
    </location>
</feature>
<keyword evidence="3 8" id="KW-0378">Hydrolase</keyword>
<evidence type="ECO:0000313" key="12">
    <source>
        <dbReference type="Proteomes" id="UP000736672"/>
    </source>
</evidence>
<dbReference type="EMBL" id="JAGTJS010000003">
    <property type="protein sequence ID" value="KAH7272966.1"/>
    <property type="molecule type" value="Genomic_DNA"/>
</dbReference>
<gene>
    <name evidence="8" type="primary">SCS3</name>
    <name evidence="8" type="synonym">FIT2B</name>
    <name evidence="11" type="ORF">B0J15DRAFT_483273</name>
</gene>
<keyword evidence="4 8" id="KW-0256">Endoplasmic reticulum</keyword>
<keyword evidence="8" id="KW-1208">Phospholipid metabolism</keyword>
<dbReference type="GO" id="GO:0140042">
    <property type="term" value="P:lipid droplet formation"/>
    <property type="evidence" value="ECO:0007669"/>
    <property type="project" value="UniProtKB-UniRule"/>
</dbReference>
<dbReference type="GO" id="GO:0010945">
    <property type="term" value="F:coenzyme A diphosphatase activity"/>
    <property type="evidence" value="ECO:0007669"/>
    <property type="project" value="InterPro"/>
</dbReference>
<dbReference type="PANTHER" id="PTHR23129:SF0">
    <property type="entry name" value="ACYL-COENZYME A DIPHOSPHATASE FITM2"/>
    <property type="match status" value="1"/>
</dbReference>
<evidence type="ECO:0000256" key="8">
    <source>
        <dbReference type="HAMAP-Rule" id="MF_03231"/>
    </source>
</evidence>
<keyword evidence="12" id="KW-1185">Reference proteome</keyword>
<keyword evidence="6" id="KW-0443">Lipid metabolism</keyword>
<feature type="active site" evidence="8">
    <location>
        <position position="203"/>
    </location>
</feature>
<keyword evidence="7 8" id="KW-0472">Membrane</keyword>
<keyword evidence="8" id="KW-0444">Lipid biosynthesis</keyword>
<dbReference type="Proteomes" id="UP000736672">
    <property type="component" value="Unassembled WGS sequence"/>
</dbReference>
<organism evidence="11 12">
    <name type="scientific">Fusarium solani</name>
    <name type="common">Filamentous fungus</name>
    <dbReference type="NCBI Taxonomy" id="169388"/>
    <lineage>
        <taxon>Eukaryota</taxon>
        <taxon>Fungi</taxon>
        <taxon>Dikarya</taxon>
        <taxon>Ascomycota</taxon>
        <taxon>Pezizomycotina</taxon>
        <taxon>Sordariomycetes</taxon>
        <taxon>Hypocreomycetidae</taxon>
        <taxon>Hypocreales</taxon>
        <taxon>Nectriaceae</taxon>
        <taxon>Fusarium</taxon>
        <taxon>Fusarium solani species complex</taxon>
    </lineage>
</organism>
<comment type="subcellular location">
    <subcellularLocation>
        <location evidence="1 8">Endoplasmic reticulum membrane</location>
        <topology evidence="1 8">Multi-pass membrane protein</topology>
    </subcellularLocation>
</comment>
<feature type="transmembrane region" description="Helical" evidence="10">
    <location>
        <begin position="102"/>
        <end position="121"/>
    </location>
</feature>
<feature type="transmembrane region" description="Helical" evidence="10">
    <location>
        <begin position="292"/>
        <end position="312"/>
    </location>
</feature>
<protein>
    <recommendedName>
        <fullName evidence="8">Acyl-coenzyme A diphosphatase SCS3</fullName>
        <ecNumber evidence="8">3.6.1.-</ecNumber>
    </recommendedName>
    <alternativeName>
        <fullName evidence="8">FIT family protein SCS3</fullName>
    </alternativeName>
</protein>